<gene>
    <name evidence="2" type="primary">pyrB_7</name>
    <name evidence="2" type="ORF">g.68899</name>
</gene>
<evidence type="ECO:0000256" key="1">
    <source>
        <dbReference type="SAM" id="Phobius"/>
    </source>
</evidence>
<dbReference type="GO" id="GO:0016740">
    <property type="term" value="F:transferase activity"/>
    <property type="evidence" value="ECO:0007669"/>
    <property type="project" value="UniProtKB-KW"/>
</dbReference>
<reference evidence="2" key="1">
    <citation type="submission" date="2015-07" db="EMBL/GenBank/DDBJ databases">
        <title>Transcriptome Assembly of Anthurium amnicola.</title>
        <authorList>
            <person name="Suzuki J."/>
        </authorList>
    </citation>
    <scope>NUCLEOTIDE SEQUENCE</scope>
</reference>
<name>A0A1D1ZJE5_9ARAE</name>
<proteinExistence type="predicted"/>
<evidence type="ECO:0000313" key="2">
    <source>
        <dbReference type="EMBL" id="JAT66933.1"/>
    </source>
</evidence>
<dbReference type="AlphaFoldDB" id="A0A1D1ZJE5"/>
<feature type="transmembrane region" description="Helical" evidence="1">
    <location>
        <begin position="29"/>
        <end position="55"/>
    </location>
</feature>
<keyword evidence="1" id="KW-1133">Transmembrane helix</keyword>
<accession>A0A1D1ZJE5</accession>
<keyword evidence="1" id="KW-0472">Membrane</keyword>
<dbReference type="EMBL" id="GDJX01001003">
    <property type="protein sequence ID" value="JAT66933.1"/>
    <property type="molecule type" value="Transcribed_RNA"/>
</dbReference>
<keyword evidence="1" id="KW-0812">Transmembrane</keyword>
<organism evidence="2">
    <name type="scientific">Anthurium amnicola</name>
    <dbReference type="NCBI Taxonomy" id="1678845"/>
    <lineage>
        <taxon>Eukaryota</taxon>
        <taxon>Viridiplantae</taxon>
        <taxon>Streptophyta</taxon>
        <taxon>Embryophyta</taxon>
        <taxon>Tracheophyta</taxon>
        <taxon>Spermatophyta</taxon>
        <taxon>Magnoliopsida</taxon>
        <taxon>Liliopsida</taxon>
        <taxon>Araceae</taxon>
        <taxon>Pothoideae</taxon>
        <taxon>Potheae</taxon>
        <taxon>Anthurium</taxon>
    </lineage>
</organism>
<protein>
    <submittedName>
        <fullName evidence="2">Aspartate carbamoyltransferase</fullName>
    </submittedName>
</protein>
<sequence>MGQFNINYLVRFISDGGLEFGRTVRSAPWIFTLVVVPHFLCAFVHLSLWILVFSFETGETGTKQQRPIGGTSQGDVVAAAPCALRFLHIFAVFGQLSTIPVAVSGDVNGNRKFDMDSIISSLVGYIR</sequence>
<keyword evidence="2" id="KW-0808">Transferase</keyword>